<protein>
    <submittedName>
        <fullName evidence="1">SH3 domain-containing protein</fullName>
    </submittedName>
</protein>
<evidence type="ECO:0000313" key="2">
    <source>
        <dbReference type="Proteomes" id="UP000298642"/>
    </source>
</evidence>
<name>A0A4D7AVV4_9FIRM</name>
<gene>
    <name evidence="1" type="ORF">EIO64_04415</name>
</gene>
<dbReference type="Proteomes" id="UP000298642">
    <property type="component" value="Chromosome"/>
</dbReference>
<organism evidence="1 2">
    <name type="scientific">Dysosmobacter welbionis</name>
    <dbReference type="NCBI Taxonomy" id="2093857"/>
    <lineage>
        <taxon>Bacteria</taxon>
        <taxon>Bacillati</taxon>
        <taxon>Bacillota</taxon>
        <taxon>Clostridia</taxon>
        <taxon>Eubacteriales</taxon>
        <taxon>Oscillospiraceae</taxon>
        <taxon>Dysosmobacter</taxon>
    </lineage>
</organism>
<dbReference type="EMBL" id="CP034413">
    <property type="protein sequence ID" value="QCI58557.1"/>
    <property type="molecule type" value="Genomic_DNA"/>
</dbReference>
<keyword evidence="2" id="KW-1185">Reference proteome</keyword>
<sequence length="102" mass="11390">MQNNPRKQDIIQELRGKRQDVTELCTEAEAVDEPHTGSGIVTDCLYLNVRKLPDINADVAVVIDVLAQVCVDLDASTEDFYKVRTSDGVEGFCMRKYIALSK</sequence>
<dbReference type="AlphaFoldDB" id="A0A4D7AVV4"/>
<proteinExistence type="predicted"/>
<accession>A0A4D7AVV4</accession>
<dbReference type="RefSeq" id="WP_136890849.1">
    <property type="nucleotide sequence ID" value="NZ_CP034413.3"/>
</dbReference>
<reference evidence="2" key="1">
    <citation type="submission" date="2018-12" db="EMBL/GenBank/DDBJ databases">
        <title>Dusodibacter welbiota gen. nov., sp. nov., isolated from human faeces and emended description of the Oscillibacter genus.</title>
        <authorList>
            <person name="Le Roy T."/>
            <person name="Van der Smissen P."/>
            <person name="Delzenne N."/>
            <person name="Muccioli G."/>
            <person name="Collet J.F."/>
            <person name="Cani P.D."/>
        </authorList>
    </citation>
    <scope>NUCLEOTIDE SEQUENCE [LARGE SCALE GENOMIC DNA]</scope>
    <source>
        <strain evidence="2">J115</strain>
    </source>
</reference>
<dbReference type="KEGG" id="obj:EIO64_04415"/>
<dbReference type="Gene3D" id="2.30.30.40">
    <property type="entry name" value="SH3 Domains"/>
    <property type="match status" value="1"/>
</dbReference>
<evidence type="ECO:0000313" key="1">
    <source>
        <dbReference type="EMBL" id="QCI58557.1"/>
    </source>
</evidence>